<proteinExistence type="inferred from homology"/>
<dbReference type="CDD" id="cd06815">
    <property type="entry name" value="PLPDE_III_AR_like_1"/>
    <property type="match status" value="1"/>
</dbReference>
<dbReference type="GO" id="GO:0005829">
    <property type="term" value="C:cytosol"/>
    <property type="evidence" value="ECO:0007669"/>
    <property type="project" value="TreeGrafter"/>
</dbReference>
<evidence type="ECO:0000256" key="4">
    <source>
        <dbReference type="ARBA" id="ARBA00022898"/>
    </source>
</evidence>
<dbReference type="InterPro" id="IPR029066">
    <property type="entry name" value="PLP-binding_barrel"/>
</dbReference>
<dbReference type="InterPro" id="IPR001608">
    <property type="entry name" value="Ala_racemase_N"/>
</dbReference>
<dbReference type="STRING" id="1798182.GA0061081_1077"/>
<dbReference type="EMBL" id="FMAQ01000007">
    <property type="protein sequence ID" value="SCC13509.1"/>
    <property type="molecule type" value="Genomic_DNA"/>
</dbReference>
<dbReference type="OrthoDB" id="504078at2"/>
<dbReference type="Pfam" id="PF01168">
    <property type="entry name" value="Ala_racemase_N"/>
    <property type="match status" value="1"/>
</dbReference>
<name>A0A1C4C321_9GAMM</name>
<dbReference type="Gene3D" id="3.20.20.10">
    <property type="entry name" value="Alanine racemase"/>
    <property type="match status" value="1"/>
</dbReference>
<gene>
    <name evidence="9" type="ORF">GA0061081_1077</name>
</gene>
<dbReference type="Proteomes" id="UP000199670">
    <property type="component" value="Unassembled WGS sequence"/>
</dbReference>
<comment type="catalytic activity">
    <reaction evidence="6">
        <text>L-ornithine = D-ornithine</text>
        <dbReference type="Rhea" id="RHEA:11584"/>
        <dbReference type="ChEBI" id="CHEBI:46911"/>
        <dbReference type="ChEBI" id="CHEBI:57668"/>
        <dbReference type="EC" id="5.1.1.12"/>
    </reaction>
</comment>
<feature type="domain" description="Alanine racemase N-terminal" evidence="8">
    <location>
        <begin position="8"/>
        <end position="223"/>
    </location>
</feature>
<dbReference type="PANTHER" id="PTHR30511">
    <property type="entry name" value="ALANINE RACEMASE"/>
    <property type="match status" value="1"/>
</dbReference>
<keyword evidence="5" id="KW-0413">Isomerase</keyword>
<dbReference type="SUPFAM" id="SSF51419">
    <property type="entry name" value="PLP-binding barrel"/>
    <property type="match status" value="1"/>
</dbReference>
<evidence type="ECO:0000256" key="2">
    <source>
        <dbReference type="ARBA" id="ARBA00007880"/>
    </source>
</evidence>
<evidence type="ECO:0000313" key="10">
    <source>
        <dbReference type="Proteomes" id="UP000199670"/>
    </source>
</evidence>
<dbReference type="RefSeq" id="WP_091348811.1">
    <property type="nucleotide sequence ID" value="NZ_FMAQ01000007.1"/>
</dbReference>
<evidence type="ECO:0000259" key="8">
    <source>
        <dbReference type="Pfam" id="PF01168"/>
    </source>
</evidence>
<dbReference type="GO" id="GO:0030170">
    <property type="term" value="F:pyridoxal phosphate binding"/>
    <property type="evidence" value="ECO:0007669"/>
    <property type="project" value="TreeGrafter"/>
</dbReference>
<evidence type="ECO:0000256" key="7">
    <source>
        <dbReference type="ARBA" id="ARBA00066594"/>
    </source>
</evidence>
<dbReference type="InterPro" id="IPR000821">
    <property type="entry name" value="Ala_racemase"/>
</dbReference>
<accession>A0A1C4C321</accession>
<dbReference type="AlphaFoldDB" id="A0A1C4C321"/>
<dbReference type="PANTHER" id="PTHR30511:SF3">
    <property type="entry name" value="LYSINE RACEMASE"/>
    <property type="match status" value="1"/>
</dbReference>
<evidence type="ECO:0000256" key="1">
    <source>
        <dbReference type="ARBA" id="ARBA00001933"/>
    </source>
</evidence>
<evidence type="ECO:0000313" key="9">
    <source>
        <dbReference type="EMBL" id="SCC13509.1"/>
    </source>
</evidence>
<evidence type="ECO:0000256" key="6">
    <source>
        <dbReference type="ARBA" id="ARBA00051193"/>
    </source>
</evidence>
<comment type="similarity">
    <text evidence="2">Belongs to the alanine racemase family.</text>
</comment>
<comment type="subunit">
    <text evidence="3">Homodimer.</text>
</comment>
<comment type="cofactor">
    <cofactor evidence="1">
        <name>pyridoxal 5'-phosphate</name>
        <dbReference type="ChEBI" id="CHEBI:597326"/>
    </cofactor>
</comment>
<sequence>MYKPILEIDLRKLRNNARVEKELLAKHGIEVMAVNKVFDGCIETAKAVLDGGIDVIAESRTYNLKKLKEALNCKTCLLRSPCLSEISDVVKYADISLNSEKQVIQALSDEAVKQQKVHQVLLMVDMGDLREGIWFEHIDEIIDMVKLILSLPGVELYGLGTNFNCYGTVLPTVKNGVDFLHIARKVEESCNIKIKYLSAGNCTSYHLLDKGIWPEGLNHLRIGGLHEFGIEYVDMKYLDEFHHSNKPVDKACSNLYKLYAQVIEVNRKPTVPVGELGVDAFLNSKTFVDNGTRKRALLAFGRQDVPAESCVPINDKITVLGQTSDHTIVDIEDVSETLHVGDVIGFELDYTALLMACQTNGVEKRFIY</sequence>
<dbReference type="FunFam" id="3.20.20.10:FF:000013">
    <property type="entry name" value="Alanine/ornithine racemase family PLP-dependent enzyme"/>
    <property type="match status" value="1"/>
</dbReference>
<evidence type="ECO:0000256" key="5">
    <source>
        <dbReference type="ARBA" id="ARBA00023235"/>
    </source>
</evidence>
<evidence type="ECO:0000256" key="3">
    <source>
        <dbReference type="ARBA" id="ARBA00011738"/>
    </source>
</evidence>
<dbReference type="GO" id="GO:0050157">
    <property type="term" value="F:ornithine racemase activity"/>
    <property type="evidence" value="ECO:0007669"/>
    <property type="project" value="UniProtKB-EC"/>
</dbReference>
<keyword evidence="4" id="KW-0663">Pyridoxal phosphate</keyword>
<dbReference type="GO" id="GO:0008784">
    <property type="term" value="F:alanine racemase activity"/>
    <property type="evidence" value="ECO:0007669"/>
    <property type="project" value="TreeGrafter"/>
</dbReference>
<organism evidence="9 10">
    <name type="scientific">Gilliamella bombicola</name>
    <dbReference type="NCBI Taxonomy" id="1798182"/>
    <lineage>
        <taxon>Bacteria</taxon>
        <taxon>Pseudomonadati</taxon>
        <taxon>Pseudomonadota</taxon>
        <taxon>Gammaproteobacteria</taxon>
        <taxon>Orbales</taxon>
        <taxon>Orbaceae</taxon>
        <taxon>Gilliamella</taxon>
    </lineage>
</organism>
<keyword evidence="10" id="KW-1185">Reference proteome</keyword>
<reference evidence="10" key="1">
    <citation type="submission" date="2016-08" db="EMBL/GenBank/DDBJ databases">
        <authorList>
            <person name="Varghese N."/>
            <person name="Submissions Spin"/>
        </authorList>
    </citation>
    <scope>NUCLEOTIDE SEQUENCE [LARGE SCALE GENOMIC DNA]</scope>
    <source>
        <strain evidence="10">R-53248</strain>
    </source>
</reference>
<dbReference type="EC" id="5.1.1.12" evidence="7"/>
<protein>
    <recommendedName>
        <fullName evidence="7">ornithine racemase</fullName>
        <ecNumber evidence="7">5.1.1.12</ecNumber>
    </recommendedName>
</protein>